<accession>A0ABU9JFA3</accession>
<feature type="region of interest" description="Disordered" evidence="1">
    <location>
        <begin position="1"/>
        <end position="20"/>
    </location>
</feature>
<comment type="caution">
    <text evidence="3">The sequence shown here is derived from an EMBL/GenBank/DDBJ whole genome shotgun (WGS) entry which is preliminary data.</text>
</comment>
<gene>
    <name evidence="3" type="ORF">V1482_13040</name>
</gene>
<sequence>MWDKGKKMNKKKAAPQNGTTQFERLKNTTLCACPTVTGQLAQVLVILRQGPTSSLEFIHEHNILRAQARILELRQKGFNITTHIQAHVLYRGHRYKSMATYVLGLPEWSAPSQPDSNTTTS</sequence>
<keyword evidence="4" id="KW-1185">Reference proteome</keyword>
<organism evidence="3 4">
    <name type="scientific">Aeromonas enteropelogenes</name>
    <name type="common">Aeromonas trota</name>
    <dbReference type="NCBI Taxonomy" id="29489"/>
    <lineage>
        <taxon>Bacteria</taxon>
        <taxon>Pseudomonadati</taxon>
        <taxon>Pseudomonadota</taxon>
        <taxon>Gammaproteobacteria</taxon>
        <taxon>Aeromonadales</taxon>
        <taxon>Aeromonadaceae</taxon>
        <taxon>Aeromonas</taxon>
    </lineage>
</organism>
<proteinExistence type="predicted"/>
<dbReference type="Proteomes" id="UP001491613">
    <property type="component" value="Unassembled WGS sequence"/>
</dbReference>
<reference evidence="3 4" key="1">
    <citation type="submission" date="2024-01" db="EMBL/GenBank/DDBJ databases">
        <title>Horizontal gene transfer in Aeromonas trota.</title>
        <authorList>
            <person name="Otero Olarra J.E."/>
            <person name="Perez Valdespino A."/>
        </authorList>
    </citation>
    <scope>NUCLEOTIDE SEQUENCE [LARGE SCALE GENOMIC DNA]</scope>
    <source>
        <strain evidence="3 4">9.1</strain>
    </source>
</reference>
<name>A0ABU9JFA3_AEREN</name>
<dbReference type="InterPro" id="IPR055245">
    <property type="entry name" value="HTH_proteobacteria"/>
</dbReference>
<dbReference type="Pfam" id="PF14090">
    <property type="entry name" value="HTH_39"/>
    <property type="match status" value="1"/>
</dbReference>
<protein>
    <submittedName>
        <fullName evidence="3">Helix-turn-helix domain-containing protein</fullName>
    </submittedName>
</protein>
<evidence type="ECO:0000259" key="2">
    <source>
        <dbReference type="Pfam" id="PF14090"/>
    </source>
</evidence>
<evidence type="ECO:0000313" key="4">
    <source>
        <dbReference type="Proteomes" id="UP001491613"/>
    </source>
</evidence>
<evidence type="ECO:0000313" key="3">
    <source>
        <dbReference type="EMBL" id="MEL3920334.1"/>
    </source>
</evidence>
<dbReference type="RefSeq" id="WP_342026219.1">
    <property type="nucleotide sequence ID" value="NZ_JAZDDP010000005.1"/>
</dbReference>
<dbReference type="EMBL" id="JAZDDP010000005">
    <property type="protein sequence ID" value="MEL3920334.1"/>
    <property type="molecule type" value="Genomic_DNA"/>
</dbReference>
<feature type="domain" description="Winged helix-turn-helix" evidence="2">
    <location>
        <begin position="39"/>
        <end position="104"/>
    </location>
</feature>
<evidence type="ECO:0000256" key="1">
    <source>
        <dbReference type="SAM" id="MobiDB-lite"/>
    </source>
</evidence>